<dbReference type="InterPro" id="IPR045864">
    <property type="entry name" value="aa-tRNA-synth_II/BPL/LPL"/>
</dbReference>
<dbReference type="EMBL" id="MEZT01000003">
    <property type="protein sequence ID" value="OGD57318.1"/>
    <property type="molecule type" value="Genomic_DNA"/>
</dbReference>
<keyword evidence="10" id="KW-0030">Aminoacyl-tRNA synthetase</keyword>
<dbReference type="EC" id="6.1.1.20" evidence="2"/>
<evidence type="ECO:0000256" key="10">
    <source>
        <dbReference type="ARBA" id="ARBA00023146"/>
    </source>
</evidence>
<dbReference type="GO" id="GO:0005737">
    <property type="term" value="C:cytoplasm"/>
    <property type="evidence" value="ECO:0007669"/>
    <property type="project" value="UniProtKB-SubCell"/>
</dbReference>
<dbReference type="InterPro" id="IPR006195">
    <property type="entry name" value="aa-tRNA-synth_II"/>
</dbReference>
<dbReference type="Proteomes" id="UP000178764">
    <property type="component" value="Unassembled WGS sequence"/>
</dbReference>
<keyword evidence="7" id="KW-0067">ATP-binding</keyword>
<dbReference type="PANTHER" id="PTHR11538">
    <property type="entry name" value="PHENYLALANYL-TRNA SYNTHETASE"/>
    <property type="match status" value="1"/>
</dbReference>
<comment type="catalytic activity">
    <reaction evidence="11">
        <text>tRNA(Phe) + L-phenylalanine + ATP = L-phenylalanyl-tRNA(Phe) + AMP + diphosphate + H(+)</text>
        <dbReference type="Rhea" id="RHEA:19413"/>
        <dbReference type="Rhea" id="RHEA-COMP:9668"/>
        <dbReference type="Rhea" id="RHEA-COMP:9699"/>
        <dbReference type="ChEBI" id="CHEBI:15378"/>
        <dbReference type="ChEBI" id="CHEBI:30616"/>
        <dbReference type="ChEBI" id="CHEBI:33019"/>
        <dbReference type="ChEBI" id="CHEBI:58095"/>
        <dbReference type="ChEBI" id="CHEBI:78442"/>
        <dbReference type="ChEBI" id="CHEBI:78531"/>
        <dbReference type="ChEBI" id="CHEBI:456215"/>
        <dbReference type="EC" id="6.1.1.20"/>
    </reaction>
</comment>
<keyword evidence="5" id="KW-0479">Metal-binding</keyword>
<evidence type="ECO:0000313" key="14">
    <source>
        <dbReference type="Proteomes" id="UP000178764"/>
    </source>
</evidence>
<keyword evidence="8" id="KW-0460">Magnesium</keyword>
<keyword evidence="6" id="KW-0547">Nucleotide-binding</keyword>
<keyword evidence="9" id="KW-0648">Protein biosynthesis</keyword>
<evidence type="ECO:0000256" key="7">
    <source>
        <dbReference type="ARBA" id="ARBA00022840"/>
    </source>
</evidence>
<feature type="domain" description="Aminoacyl-transfer RNA synthetases class-II family profile" evidence="12">
    <location>
        <begin position="17"/>
        <end position="227"/>
    </location>
</feature>
<evidence type="ECO:0000256" key="5">
    <source>
        <dbReference type="ARBA" id="ARBA00022723"/>
    </source>
</evidence>
<evidence type="ECO:0000256" key="2">
    <source>
        <dbReference type="ARBA" id="ARBA00012814"/>
    </source>
</evidence>
<dbReference type="GO" id="GO:0004826">
    <property type="term" value="F:phenylalanine-tRNA ligase activity"/>
    <property type="evidence" value="ECO:0007669"/>
    <property type="project" value="UniProtKB-EC"/>
</dbReference>
<dbReference type="NCBIfam" id="TIGR00468">
    <property type="entry name" value="pheS"/>
    <property type="match status" value="1"/>
</dbReference>
<evidence type="ECO:0000256" key="1">
    <source>
        <dbReference type="ARBA" id="ARBA00004496"/>
    </source>
</evidence>
<dbReference type="PANTHER" id="PTHR11538:SF41">
    <property type="entry name" value="PHENYLALANINE--TRNA LIGASE, MITOCHONDRIAL"/>
    <property type="match status" value="1"/>
</dbReference>
<evidence type="ECO:0000256" key="11">
    <source>
        <dbReference type="ARBA" id="ARBA00049255"/>
    </source>
</evidence>
<keyword evidence="3" id="KW-0963">Cytoplasm</keyword>
<dbReference type="GO" id="GO:0046872">
    <property type="term" value="F:metal ion binding"/>
    <property type="evidence" value="ECO:0007669"/>
    <property type="project" value="UniProtKB-KW"/>
</dbReference>
<evidence type="ECO:0000313" key="13">
    <source>
        <dbReference type="EMBL" id="OGD57318.1"/>
    </source>
</evidence>
<name>A0A1F5DQ75_9BACT</name>
<evidence type="ECO:0000256" key="3">
    <source>
        <dbReference type="ARBA" id="ARBA00022490"/>
    </source>
</evidence>
<organism evidence="13 14">
    <name type="scientific">Candidatus Berkelbacteria bacterium RBG_13_40_8</name>
    <dbReference type="NCBI Taxonomy" id="1797467"/>
    <lineage>
        <taxon>Bacteria</taxon>
        <taxon>Candidatus Berkelbacteria</taxon>
    </lineage>
</organism>
<evidence type="ECO:0000256" key="8">
    <source>
        <dbReference type="ARBA" id="ARBA00022842"/>
    </source>
</evidence>
<dbReference type="SUPFAM" id="SSF55681">
    <property type="entry name" value="Class II aaRS and biotin synthetases"/>
    <property type="match status" value="1"/>
</dbReference>
<comment type="caution">
    <text evidence="13">The sequence shown here is derived from an EMBL/GenBank/DDBJ whole genome shotgun (WGS) entry which is preliminary data.</text>
</comment>
<dbReference type="PROSITE" id="PS50862">
    <property type="entry name" value="AA_TRNA_LIGASE_II"/>
    <property type="match status" value="1"/>
</dbReference>
<sequence>MNGHLHPLTQFMRLSLRYFEEHGFTIADGPEIETEWYNFDALNVPANHPSRDIQDTFWTKDDRVLRTHTTSTDVREVKEKNLQPPLKLIIPGRCFRNEATDLAHEHTFYQIDGIAIDEDLNMGHLIGLLDGYMKELFGKAVKTRVRPHLYPFVEPGMDLDIKLPNGKWQEMLGAGMGHPVVLKNMGIDPEKYQAIMFGMGIDRYMMEYFKADDIRLSYAGDMRFLKQF</sequence>
<gene>
    <name evidence="13" type="ORF">A2V71_00640</name>
</gene>
<dbReference type="GO" id="GO:0006432">
    <property type="term" value="P:phenylalanyl-tRNA aminoacylation"/>
    <property type="evidence" value="ECO:0007669"/>
    <property type="project" value="InterPro"/>
</dbReference>
<dbReference type="AlphaFoldDB" id="A0A1F5DQ75"/>
<dbReference type="Pfam" id="PF01409">
    <property type="entry name" value="tRNA-synt_2d"/>
    <property type="match status" value="1"/>
</dbReference>
<evidence type="ECO:0000256" key="9">
    <source>
        <dbReference type="ARBA" id="ARBA00022917"/>
    </source>
</evidence>
<evidence type="ECO:0000256" key="4">
    <source>
        <dbReference type="ARBA" id="ARBA00022598"/>
    </source>
</evidence>
<dbReference type="GO" id="GO:0005524">
    <property type="term" value="F:ATP binding"/>
    <property type="evidence" value="ECO:0007669"/>
    <property type="project" value="UniProtKB-KW"/>
</dbReference>
<protein>
    <recommendedName>
        <fullName evidence="2">phenylalanine--tRNA ligase</fullName>
        <ecNumber evidence="2">6.1.1.20</ecNumber>
    </recommendedName>
</protein>
<evidence type="ECO:0000259" key="12">
    <source>
        <dbReference type="PROSITE" id="PS50862"/>
    </source>
</evidence>
<accession>A0A1F5DQ75</accession>
<reference evidence="13 14" key="1">
    <citation type="journal article" date="2016" name="Nat. Commun.">
        <title>Thousands of microbial genomes shed light on interconnected biogeochemical processes in an aquifer system.</title>
        <authorList>
            <person name="Anantharaman K."/>
            <person name="Brown C.T."/>
            <person name="Hug L.A."/>
            <person name="Sharon I."/>
            <person name="Castelle C.J."/>
            <person name="Probst A.J."/>
            <person name="Thomas B.C."/>
            <person name="Singh A."/>
            <person name="Wilkins M.J."/>
            <person name="Karaoz U."/>
            <person name="Brodie E.L."/>
            <person name="Williams K.H."/>
            <person name="Hubbard S.S."/>
            <person name="Banfield J.F."/>
        </authorList>
    </citation>
    <scope>NUCLEOTIDE SEQUENCE [LARGE SCALE GENOMIC DNA]</scope>
</reference>
<dbReference type="InterPro" id="IPR002319">
    <property type="entry name" value="Phenylalanyl-tRNA_Synthase"/>
</dbReference>
<dbReference type="CDD" id="cd00496">
    <property type="entry name" value="PheRS_alpha_core"/>
    <property type="match status" value="1"/>
</dbReference>
<evidence type="ECO:0000256" key="6">
    <source>
        <dbReference type="ARBA" id="ARBA00022741"/>
    </source>
</evidence>
<comment type="subcellular location">
    <subcellularLocation>
        <location evidence="1">Cytoplasm</location>
    </subcellularLocation>
</comment>
<keyword evidence="4 13" id="KW-0436">Ligase</keyword>
<dbReference type="Gene3D" id="3.30.930.10">
    <property type="entry name" value="Bira Bifunctional Protein, Domain 2"/>
    <property type="match status" value="1"/>
</dbReference>
<dbReference type="GO" id="GO:0000049">
    <property type="term" value="F:tRNA binding"/>
    <property type="evidence" value="ECO:0007669"/>
    <property type="project" value="InterPro"/>
</dbReference>
<proteinExistence type="predicted"/>
<dbReference type="InterPro" id="IPR004529">
    <property type="entry name" value="Phe-tRNA-synth_IIc_asu"/>
</dbReference>